<dbReference type="Pfam" id="PF08378">
    <property type="entry name" value="NERD"/>
    <property type="match status" value="1"/>
</dbReference>
<dbReference type="PROSITE" id="PS50965">
    <property type="entry name" value="NERD"/>
    <property type="match status" value="1"/>
</dbReference>
<dbReference type="InterPro" id="IPR011528">
    <property type="entry name" value="NERD"/>
</dbReference>
<evidence type="ECO:0000313" key="2">
    <source>
        <dbReference type="EMBL" id="ANX12531.1"/>
    </source>
</evidence>
<dbReference type="OrthoDB" id="569879at2"/>
<reference evidence="2 3" key="1">
    <citation type="submission" date="2016-08" db="EMBL/GenBank/DDBJ databases">
        <title>Complete genome sequence of Fictibacillus arsenicus G25-54, a strain with toxicity to nematodes and a potential arsenic-resistance activity.</title>
        <authorList>
            <person name="Zheng Z."/>
        </authorList>
    </citation>
    <scope>NUCLEOTIDE SEQUENCE [LARGE SCALE GENOMIC DNA]</scope>
    <source>
        <strain evidence="2 3">G25-54</strain>
    </source>
</reference>
<dbReference type="Proteomes" id="UP000077412">
    <property type="component" value="Chromosome"/>
</dbReference>
<name>A0A1B1Z546_9BACL</name>
<dbReference type="STRING" id="255247.ABE41_010965"/>
<protein>
    <recommendedName>
        <fullName evidence="1">NERD domain-containing protein</fullName>
    </recommendedName>
</protein>
<dbReference type="RefSeq" id="WP_066290012.1">
    <property type="nucleotide sequence ID" value="NZ_CP016761.1"/>
</dbReference>
<evidence type="ECO:0000259" key="1">
    <source>
        <dbReference type="PROSITE" id="PS50965"/>
    </source>
</evidence>
<dbReference type="AlphaFoldDB" id="A0A1B1Z546"/>
<gene>
    <name evidence="2" type="ORF">ABE41_010965</name>
</gene>
<evidence type="ECO:0000313" key="3">
    <source>
        <dbReference type="Proteomes" id="UP000077412"/>
    </source>
</evidence>
<proteinExistence type="predicted"/>
<dbReference type="KEGG" id="far:ABE41_010965"/>
<keyword evidence="3" id="KW-1185">Reference proteome</keyword>
<feature type="domain" description="NERD" evidence="1">
    <location>
        <begin position="41"/>
        <end position="160"/>
    </location>
</feature>
<accession>A0A1B1Z546</accession>
<organism evidence="2 3">
    <name type="scientific">Fictibacillus arsenicus</name>
    <dbReference type="NCBI Taxonomy" id="255247"/>
    <lineage>
        <taxon>Bacteria</taxon>
        <taxon>Bacillati</taxon>
        <taxon>Bacillota</taxon>
        <taxon>Bacilli</taxon>
        <taxon>Bacillales</taxon>
        <taxon>Fictibacillaceae</taxon>
        <taxon>Fictibacillus</taxon>
    </lineage>
</organism>
<sequence>MIKKQRTKPLKLLKIELILSRLLPNHKKRNDLDNEYAKLNAGFKGEESLDYYLADLKGESFSIFHDLRLPRDKDRYYFFQIDCLVIHHRFCVLIEVKNLIGDLYFDHQYDQIKRSRNGIEETFSDPVNQVEIQKNYLAKWLEANNFPALPLKTLVVITNPKSYITISPKYGINAQKIIRGKYLVSKIMEYLQKNNGIEVSNKEIKKLSSILIKQHTEHNSDILKRYKIQPEDIQTGVTCPKCGEIPMIRRYGYWFCSNCSLKSKDAHIQAIKEYALLFKQVVKNNEIREFLHVKSSTSMKKLLISMKILPKGNTKSATYKLPLPK</sequence>
<dbReference type="EMBL" id="CP016761">
    <property type="protein sequence ID" value="ANX12531.1"/>
    <property type="molecule type" value="Genomic_DNA"/>
</dbReference>